<feature type="region of interest" description="Disordered" evidence="4">
    <location>
        <begin position="256"/>
        <end position="275"/>
    </location>
</feature>
<evidence type="ECO:0000259" key="5">
    <source>
        <dbReference type="PROSITE" id="PS50002"/>
    </source>
</evidence>
<dbReference type="Gene3D" id="2.30.30.40">
    <property type="entry name" value="SH3 Domains"/>
    <property type="match status" value="1"/>
</dbReference>
<dbReference type="InterPro" id="IPR001202">
    <property type="entry name" value="WW_dom"/>
</dbReference>
<dbReference type="SMART" id="SM00456">
    <property type="entry name" value="WW"/>
    <property type="match status" value="2"/>
</dbReference>
<accession>A0A3B4U4V3</accession>
<dbReference type="InterPro" id="IPR035491">
    <property type="entry name" value="ARHGAP12_SH3"/>
</dbReference>
<feature type="compositionally biased region" description="Acidic residues" evidence="4">
    <location>
        <begin position="579"/>
        <end position="588"/>
    </location>
</feature>
<feature type="compositionally biased region" description="Basic and acidic residues" evidence="4">
    <location>
        <begin position="196"/>
        <end position="214"/>
    </location>
</feature>
<dbReference type="InterPro" id="IPR001849">
    <property type="entry name" value="PH_domain"/>
</dbReference>
<dbReference type="GeneTree" id="ENSGT00950000182860"/>
<proteinExistence type="predicted"/>
<feature type="region of interest" description="Disordered" evidence="4">
    <location>
        <begin position="578"/>
        <end position="626"/>
    </location>
</feature>
<feature type="compositionally biased region" description="Polar residues" evidence="4">
    <location>
        <begin position="351"/>
        <end position="364"/>
    </location>
</feature>
<sequence>MAELPIAPGQVYIEVEYDYEYKSKDRIITIRQGECYMLVKKTNDDWWQVKKEEGTKAFYVPAQYVREVRKALMPPPKPIPHPPAATGNSPSQSGGALWVKPTNLDLGYQDRSAENLHRHESSYRRSPSAHTAFSGHFSPPTQRRDSNHHHPTTTPTDHDRAEILVHGGGPQPVHRGGHGSLPRTRARSPEMARAPLDVDRTQHCDSAGEERPTNDSESGDELSSSSTEHLQTVSSSGQGRSESPVYTNLQELKITQTNLPPLPSGSPLHTLGDWETYKDQNGRHFYYNRSTQERTWKPPRARDASTGNSRGENHSAGESSETTPLSLSPSFLPFLSLSIGRLQPLSSEDNCFSTYSSQSDSQYGSPPRGWSEEMDEHGHTLYVSDYTNEKWLKHVDDQGRPYYYSADGSRSEWELPKYNLSPPQPSGDAPKSRSLDRKHMEPIVLTKWRHSAYVQEPNDKPSEKCGVLNVTKITENGKKVRKNWTSSWTVLQGSTLLFAKGQGGGTSWFGGGQSKPEFTVDLRGGSVEWASKDKSSKKHVIELKTRQGTELLIQSENDGVINDWYRALQDTISTHAWESDEAIEEDMPDSPGFDKHDKDKEHRDSKKSRAMKTSTSMDASDNKKTRHKLKKFLTRRPTLQAVRDKGYIKDQVFGCSLSSLCHRENSSVPGFVKMCIDHVENSGLCVDGLYRVSGNLAVIQKLRFAVNHDEKVNLADGKWEDIHVTTGALKMYFRELPEPLFTYALFHDFVSAIKIPDYKQRVHSIKELVRQLPNTNHDTMQVLFKHLRKVIDYGEENRMTTQSVAIVFGPTLLRPETETWNMAVHMVYQNQIVELILLEYENIFGSCICATLLQR</sequence>
<feature type="domain" description="WW" evidence="7">
    <location>
        <begin position="391"/>
        <end position="418"/>
    </location>
</feature>
<evidence type="ECO:0000256" key="4">
    <source>
        <dbReference type="SAM" id="MobiDB-lite"/>
    </source>
</evidence>
<dbReference type="FunFam" id="1.10.555.10:FF:000003">
    <property type="entry name" value="Putative rho GTPase-activating protein 12"/>
    <property type="match status" value="1"/>
</dbReference>
<feature type="compositionally biased region" description="Polar residues" evidence="4">
    <location>
        <begin position="227"/>
        <end position="243"/>
    </location>
</feature>
<feature type="region of interest" description="Disordered" evidence="4">
    <location>
        <begin position="351"/>
        <end position="374"/>
    </location>
</feature>
<dbReference type="PROSITE" id="PS50238">
    <property type="entry name" value="RHOGAP"/>
    <property type="match status" value="1"/>
</dbReference>
<feature type="compositionally biased region" description="Basic and acidic residues" evidence="4">
    <location>
        <begin position="592"/>
        <end position="604"/>
    </location>
</feature>
<feature type="compositionally biased region" description="Basic and acidic residues" evidence="4">
    <location>
        <begin position="291"/>
        <end position="303"/>
    </location>
</feature>
<dbReference type="InterPro" id="IPR011993">
    <property type="entry name" value="PH-like_dom_sf"/>
</dbReference>
<dbReference type="PANTHER" id="PTHR23176:SF107">
    <property type="entry name" value="RHO GTPASE-ACTIVATING PROTEIN 12"/>
    <property type="match status" value="1"/>
</dbReference>
<dbReference type="InterPro" id="IPR008936">
    <property type="entry name" value="Rho_GTPase_activation_prot"/>
</dbReference>
<feature type="domain" description="SH3" evidence="5">
    <location>
        <begin position="8"/>
        <end position="70"/>
    </location>
</feature>
<dbReference type="SUPFAM" id="SSF50729">
    <property type="entry name" value="PH domain-like"/>
    <property type="match status" value="1"/>
</dbReference>
<dbReference type="Pfam" id="PF00397">
    <property type="entry name" value="WW"/>
    <property type="match status" value="1"/>
</dbReference>
<dbReference type="Gene3D" id="2.20.70.10">
    <property type="match status" value="1"/>
</dbReference>
<dbReference type="PANTHER" id="PTHR23176">
    <property type="entry name" value="RHO/RAC/CDC GTPASE-ACTIVATING PROTEIN"/>
    <property type="match status" value="1"/>
</dbReference>
<evidence type="ECO:0000259" key="6">
    <source>
        <dbReference type="PROSITE" id="PS50003"/>
    </source>
</evidence>
<dbReference type="PROSITE" id="PS50003">
    <property type="entry name" value="PH_DOMAIN"/>
    <property type="match status" value="1"/>
</dbReference>
<dbReference type="Pfam" id="PF16618">
    <property type="entry name" value="SH3-WW_linker"/>
    <property type="match status" value="1"/>
</dbReference>
<evidence type="ECO:0000313" key="9">
    <source>
        <dbReference type="Ensembl" id="ENSSDUP00000012895.1"/>
    </source>
</evidence>
<reference evidence="9" key="2">
    <citation type="submission" date="2025-09" db="UniProtKB">
        <authorList>
            <consortium name="Ensembl"/>
        </authorList>
    </citation>
    <scope>IDENTIFICATION</scope>
</reference>
<dbReference type="InterPro" id="IPR050729">
    <property type="entry name" value="Rho-GAP"/>
</dbReference>
<keyword evidence="1 3" id="KW-0728">SH3 domain</keyword>
<protein>
    <submittedName>
        <fullName evidence="9">Rho GTPase activating protein 12b</fullName>
    </submittedName>
</protein>
<dbReference type="PROSITE" id="PS50020">
    <property type="entry name" value="WW_DOMAIN_2"/>
    <property type="match status" value="2"/>
</dbReference>
<dbReference type="SUPFAM" id="SSF51045">
    <property type="entry name" value="WW domain"/>
    <property type="match status" value="2"/>
</dbReference>
<feature type="region of interest" description="Disordered" evidence="4">
    <location>
        <begin position="115"/>
        <end position="243"/>
    </location>
</feature>
<evidence type="ECO:0000256" key="2">
    <source>
        <dbReference type="ARBA" id="ARBA00022468"/>
    </source>
</evidence>
<feature type="region of interest" description="Disordered" evidence="4">
    <location>
        <begin position="288"/>
        <end position="326"/>
    </location>
</feature>
<reference evidence="9" key="1">
    <citation type="submission" date="2025-08" db="UniProtKB">
        <authorList>
            <consortium name="Ensembl"/>
        </authorList>
    </citation>
    <scope>IDENTIFICATION</scope>
</reference>
<dbReference type="CDD" id="cd00201">
    <property type="entry name" value="WW"/>
    <property type="match status" value="1"/>
</dbReference>
<dbReference type="GO" id="GO:0005096">
    <property type="term" value="F:GTPase activator activity"/>
    <property type="evidence" value="ECO:0007669"/>
    <property type="project" value="UniProtKB-KW"/>
</dbReference>
<dbReference type="AlphaFoldDB" id="A0A3B4U4V3"/>
<feature type="compositionally biased region" description="Pro residues" evidence="4">
    <location>
        <begin position="73"/>
        <end position="83"/>
    </location>
</feature>
<dbReference type="CDD" id="cd12070">
    <property type="entry name" value="SH3_ARHGAP12"/>
    <property type="match status" value="1"/>
</dbReference>
<dbReference type="SMART" id="SM00324">
    <property type="entry name" value="RhoGAP"/>
    <property type="match status" value="1"/>
</dbReference>
<dbReference type="Pfam" id="PF00018">
    <property type="entry name" value="SH3_1"/>
    <property type="match status" value="1"/>
</dbReference>
<keyword evidence="10" id="KW-1185">Reference proteome</keyword>
<dbReference type="InterPro" id="IPR036028">
    <property type="entry name" value="SH3-like_dom_sf"/>
</dbReference>
<dbReference type="FunFam" id="2.30.30.40:FF:000056">
    <property type="entry name" value="rho GTPase-activating protein 12 isoform X1"/>
    <property type="match status" value="1"/>
</dbReference>
<keyword evidence="2" id="KW-0343">GTPase activation</keyword>
<name>A0A3B4U4V3_SERDU</name>
<dbReference type="CDD" id="cd04403">
    <property type="entry name" value="RhoGAP_ARHGAP27_15_12_9"/>
    <property type="match status" value="1"/>
</dbReference>
<dbReference type="FunFam" id="2.30.29.30:FF:000100">
    <property type="entry name" value="Rho GTPase activating protein 12"/>
    <property type="match status" value="1"/>
</dbReference>
<dbReference type="GO" id="GO:0005737">
    <property type="term" value="C:cytoplasm"/>
    <property type="evidence" value="ECO:0007669"/>
    <property type="project" value="TreeGrafter"/>
</dbReference>
<dbReference type="InterPro" id="IPR001452">
    <property type="entry name" value="SH3_domain"/>
</dbReference>
<dbReference type="Pfam" id="PF00169">
    <property type="entry name" value="PH"/>
    <property type="match status" value="1"/>
</dbReference>
<feature type="domain" description="Rho-GAP" evidence="8">
    <location>
        <begin position="655"/>
        <end position="844"/>
    </location>
</feature>
<dbReference type="SMART" id="SM00233">
    <property type="entry name" value="PH"/>
    <property type="match status" value="1"/>
</dbReference>
<dbReference type="SUPFAM" id="SSF50044">
    <property type="entry name" value="SH3-domain"/>
    <property type="match status" value="1"/>
</dbReference>
<dbReference type="Ensembl" id="ENSSDUT00000013127.1">
    <property type="protein sequence ID" value="ENSSDUP00000012895.1"/>
    <property type="gene ID" value="ENSSDUG00000009294.1"/>
</dbReference>
<dbReference type="InterPro" id="IPR036020">
    <property type="entry name" value="WW_dom_sf"/>
</dbReference>
<dbReference type="Pfam" id="PF00620">
    <property type="entry name" value="RhoGAP"/>
    <property type="match status" value="1"/>
</dbReference>
<feature type="domain" description="PH" evidence="6">
    <location>
        <begin position="472"/>
        <end position="573"/>
    </location>
</feature>
<dbReference type="SUPFAM" id="SSF48350">
    <property type="entry name" value="GTPase activation domain, GAP"/>
    <property type="match status" value="1"/>
</dbReference>
<dbReference type="InterPro" id="IPR000198">
    <property type="entry name" value="RhoGAP_dom"/>
</dbReference>
<evidence type="ECO:0000259" key="7">
    <source>
        <dbReference type="PROSITE" id="PS50020"/>
    </source>
</evidence>
<organism evidence="9 10">
    <name type="scientific">Seriola dumerili</name>
    <name type="common">Greater amberjack</name>
    <name type="synonym">Caranx dumerili</name>
    <dbReference type="NCBI Taxonomy" id="41447"/>
    <lineage>
        <taxon>Eukaryota</taxon>
        <taxon>Metazoa</taxon>
        <taxon>Chordata</taxon>
        <taxon>Craniata</taxon>
        <taxon>Vertebrata</taxon>
        <taxon>Euteleostomi</taxon>
        <taxon>Actinopterygii</taxon>
        <taxon>Neopterygii</taxon>
        <taxon>Teleostei</taxon>
        <taxon>Neoteleostei</taxon>
        <taxon>Acanthomorphata</taxon>
        <taxon>Carangaria</taxon>
        <taxon>Carangiformes</taxon>
        <taxon>Carangidae</taxon>
        <taxon>Seriola</taxon>
    </lineage>
</organism>
<feature type="region of interest" description="Disordered" evidence="4">
    <location>
        <begin position="72"/>
        <end position="99"/>
    </location>
</feature>
<evidence type="ECO:0000259" key="8">
    <source>
        <dbReference type="PROSITE" id="PS50238"/>
    </source>
</evidence>
<feature type="domain" description="WW" evidence="7">
    <location>
        <begin position="274"/>
        <end position="301"/>
    </location>
</feature>
<dbReference type="GO" id="GO:0007165">
    <property type="term" value="P:signal transduction"/>
    <property type="evidence" value="ECO:0007669"/>
    <property type="project" value="InterPro"/>
</dbReference>
<dbReference type="CDD" id="cd13233">
    <property type="entry name" value="PH_ARHGAP9-like"/>
    <property type="match status" value="1"/>
</dbReference>
<dbReference type="Gene3D" id="2.30.29.30">
    <property type="entry name" value="Pleckstrin-homology domain (PH domain)/Phosphotyrosine-binding domain (PTB)"/>
    <property type="match status" value="1"/>
</dbReference>
<dbReference type="Proteomes" id="UP000261420">
    <property type="component" value="Unplaced"/>
</dbReference>
<evidence type="ECO:0000256" key="3">
    <source>
        <dbReference type="PROSITE-ProRule" id="PRU00192"/>
    </source>
</evidence>
<dbReference type="PROSITE" id="PS50002">
    <property type="entry name" value="SH3"/>
    <property type="match status" value="1"/>
</dbReference>
<dbReference type="Gene3D" id="1.10.555.10">
    <property type="entry name" value="Rho GTPase activation protein"/>
    <property type="match status" value="1"/>
</dbReference>
<feature type="region of interest" description="Disordered" evidence="4">
    <location>
        <begin position="415"/>
        <end position="436"/>
    </location>
</feature>
<evidence type="ECO:0000313" key="10">
    <source>
        <dbReference type="Proteomes" id="UP000261420"/>
    </source>
</evidence>
<evidence type="ECO:0000256" key="1">
    <source>
        <dbReference type="ARBA" id="ARBA00022443"/>
    </source>
</evidence>